<sequence>MANAITLAQTFVPILDKVYKNASLTAVLDGNPELVRQGANYNELIIPKISMQGLGDYSRNGGYVHGDVTLNNETVKCNFDRGRMFTVDNMDNMETVGIAFGQLGGEFLRTKVAPELDAFRFAQYAGTTGISKVGTPAALADGAAVIAALRAGVNKMDEDEVDPNNRYLFITPTLYGMIRDLDTTKSKEVLESFTGVVKVPQSRFYTAIDQYDGTTSGEEGGGYVKDTTNGCDINFMIIEKSAVIQFEKHVAPKIITPEQNQNADAYKFGYRNVGIADVYENKVAGIYLHHKPKG</sequence>
<protein>
    <submittedName>
        <fullName evidence="1">Major capsid protein</fullName>
    </submittedName>
</protein>
<organism evidence="1">
    <name type="scientific">Siphoviridae sp. ctwDU14</name>
    <dbReference type="NCBI Taxonomy" id="2825726"/>
    <lineage>
        <taxon>Viruses</taxon>
        <taxon>Duplodnaviria</taxon>
        <taxon>Heunggongvirae</taxon>
        <taxon>Uroviricota</taxon>
        <taxon>Caudoviricetes</taxon>
    </lineage>
</organism>
<reference evidence="1" key="1">
    <citation type="journal article" date="2021" name="Proc. Natl. Acad. Sci. U.S.A.">
        <title>A Catalog of Tens of Thousands of Viruses from Human Metagenomes Reveals Hidden Associations with Chronic Diseases.</title>
        <authorList>
            <person name="Tisza M.J."/>
            <person name="Buck C.B."/>
        </authorList>
    </citation>
    <scope>NUCLEOTIDE SEQUENCE</scope>
    <source>
        <strain evidence="1">CtwDU14</strain>
    </source>
</reference>
<proteinExistence type="predicted"/>
<evidence type="ECO:0000313" key="1">
    <source>
        <dbReference type="EMBL" id="DAE05906.1"/>
    </source>
</evidence>
<name>A0A8S5PG00_9CAUD</name>
<accession>A0A8S5PG00</accession>
<dbReference type="EMBL" id="BK015421">
    <property type="protein sequence ID" value="DAE05906.1"/>
    <property type="molecule type" value="Genomic_DNA"/>
</dbReference>